<dbReference type="EMBL" id="DS480544">
    <property type="protein sequence ID" value="EDO14553.1"/>
    <property type="molecule type" value="Genomic_DNA"/>
</dbReference>
<feature type="region of interest" description="Disordered" evidence="1">
    <location>
        <begin position="164"/>
        <end position="217"/>
    </location>
</feature>
<sequence length="217" mass="25022">MKLISFSFYALYLISFHQVTGLFFTNTLNKSSTNLLEAYERVLVLTYKNVPNSNRDLYYLFDEFKELKKNLFEANQKYKYKPHIKLAMSVLYDLKAKQVKSSKLHTDYISKHIQSMKSALNKLIYTTHWNFDPTQSNFDNVSEDSKERAINLLAQWLEKKIEQTESPPIAEQPTANPPTGNPPTGNPPTTNPPTRNPFGNNPIFGNQNQNPIDRENA</sequence>
<dbReference type="GeneID" id="5542557"/>
<dbReference type="InParanoid" id="A7TT58"/>
<feature type="compositionally biased region" description="Pro residues" evidence="1">
    <location>
        <begin position="175"/>
        <end position="195"/>
    </location>
</feature>
<organism evidence="3">
    <name type="scientific">Vanderwaltozyma polyspora (strain ATCC 22028 / DSM 70294 / BCRC 21397 / CBS 2163 / NBRC 10782 / NRRL Y-8283 / UCD 57-17)</name>
    <name type="common">Kluyveromyces polysporus</name>
    <dbReference type="NCBI Taxonomy" id="436907"/>
    <lineage>
        <taxon>Eukaryota</taxon>
        <taxon>Fungi</taxon>
        <taxon>Dikarya</taxon>
        <taxon>Ascomycota</taxon>
        <taxon>Saccharomycotina</taxon>
        <taxon>Saccharomycetes</taxon>
        <taxon>Saccharomycetales</taxon>
        <taxon>Saccharomycetaceae</taxon>
        <taxon>Vanderwaltozyma</taxon>
    </lineage>
</organism>
<dbReference type="AlphaFoldDB" id="A7TT58"/>
<proteinExistence type="predicted"/>
<keyword evidence="3" id="KW-1185">Reference proteome</keyword>
<evidence type="ECO:0000313" key="3">
    <source>
        <dbReference type="Proteomes" id="UP000000267"/>
    </source>
</evidence>
<dbReference type="HOGENOM" id="CLU_1273114_0_0_1"/>
<gene>
    <name evidence="2" type="ORF">Kpol_298p5</name>
</gene>
<evidence type="ECO:0000313" key="2">
    <source>
        <dbReference type="EMBL" id="EDO14553.1"/>
    </source>
</evidence>
<accession>A7TT58</accession>
<evidence type="ECO:0000256" key="1">
    <source>
        <dbReference type="SAM" id="MobiDB-lite"/>
    </source>
</evidence>
<name>A7TT58_VANPO</name>
<dbReference type="RefSeq" id="XP_001642411.1">
    <property type="nucleotide sequence ID" value="XM_001642361.1"/>
</dbReference>
<dbReference type="KEGG" id="vpo:Kpol_298p5"/>
<protein>
    <submittedName>
        <fullName evidence="2">Uncharacterized protein</fullName>
    </submittedName>
</protein>
<dbReference type="Proteomes" id="UP000000267">
    <property type="component" value="Unassembled WGS sequence"/>
</dbReference>
<reference evidence="2 3" key="1">
    <citation type="journal article" date="2007" name="Proc. Natl. Acad. Sci. U.S.A.">
        <title>Independent sorting-out of thousands of duplicated gene pairs in two yeast species descended from a whole-genome duplication.</title>
        <authorList>
            <person name="Scannell D.R."/>
            <person name="Frank A.C."/>
            <person name="Conant G.C."/>
            <person name="Byrne K.P."/>
            <person name="Woolfit M."/>
            <person name="Wolfe K.H."/>
        </authorList>
    </citation>
    <scope>NUCLEOTIDE SEQUENCE [LARGE SCALE GENOMIC DNA]</scope>
    <source>
        <strain evidence="3">ATCC 22028 / DSM 70294 / BCRC 21397 / CBS 2163 / NBRC 10782 / NRRL Y-8283 / UCD 57-17</strain>
    </source>
</reference>